<keyword evidence="4" id="KW-1185">Reference proteome</keyword>
<dbReference type="InterPro" id="IPR027417">
    <property type="entry name" value="P-loop_NTPase"/>
</dbReference>
<feature type="compositionally biased region" description="Basic and acidic residues" evidence="2">
    <location>
        <begin position="443"/>
        <end position="463"/>
    </location>
</feature>
<name>A0ABU8WRL2_9BURK</name>
<feature type="region of interest" description="Disordered" evidence="2">
    <location>
        <begin position="443"/>
        <end position="464"/>
    </location>
</feature>
<evidence type="ECO:0000256" key="1">
    <source>
        <dbReference type="SAM" id="Coils"/>
    </source>
</evidence>
<reference evidence="3 4" key="1">
    <citation type="submission" date="2024-03" db="EMBL/GenBank/DDBJ databases">
        <title>Novel species of the genus Variovorax.</title>
        <authorList>
            <person name="Liu Q."/>
            <person name="Xin Y.-H."/>
        </authorList>
    </citation>
    <scope>NUCLEOTIDE SEQUENCE [LARGE SCALE GENOMIC DNA]</scope>
    <source>
        <strain evidence="3 4">KACC 18900</strain>
    </source>
</reference>
<comment type="caution">
    <text evidence="3">The sequence shown here is derived from an EMBL/GenBank/DDBJ whole genome shotgun (WGS) entry which is preliminary data.</text>
</comment>
<evidence type="ECO:0000256" key="2">
    <source>
        <dbReference type="SAM" id="MobiDB-lite"/>
    </source>
</evidence>
<dbReference type="Gene3D" id="3.40.50.300">
    <property type="entry name" value="P-loop containing nucleotide triphosphate hydrolases"/>
    <property type="match status" value="1"/>
</dbReference>
<dbReference type="PANTHER" id="PTHR32182">
    <property type="entry name" value="DNA REPLICATION AND REPAIR PROTEIN RECF"/>
    <property type="match status" value="1"/>
</dbReference>
<evidence type="ECO:0000313" key="4">
    <source>
        <dbReference type="Proteomes" id="UP001385892"/>
    </source>
</evidence>
<dbReference type="Proteomes" id="UP001385892">
    <property type="component" value="Unassembled WGS sequence"/>
</dbReference>
<sequence>MKTLVALHLVQFSFWEYETFDLAGDGTAFIGPNGAGKTSLVDAIQIALVGANRNYLQFNAQSVHKDARSLRDYALGTMRSGEGEKGALTRKRDEALSYITMVFADGDSGDQFSAGLCMWSTEREPQARVMGLYVLPGVRLLMDHHLVDEGDEGKAPQDWSVFEAQARSLCAAAGRTPTFTSKPESYLDELLHNLADSKASIDPRKFLKALKQSIKLKDVNSVSDFLRDNLVDASRIDRKGTLRHIQTLRQLAAQIEEVKLQLAQLDTLNGRHDNLHRLHRVRATVRAVAAQLQVESADAQVVDLRVRLEGLEAQRLEAVESEALRQQAVRSTFDAYEALRDRFNKDPGAAAPEQARALRAALQDARKTLRQDVDRLDLSLGQALQSLAVAFEGRYVAGVQGAARASRAWDGRRGRLMLPSIDQVRETLRSLEQARPAIEALAESDRKGAEQAQQRKEAAEEKLGAASRGVRVRDDDVASAMRLFSQAGIGCHTVASVVSVRDLDWQCAIETFLGRNRLAVVVEHGRERDAVALIRRERINDVTIVQPSHLTDVLGRQADSGSVANLLVSKDKVALAFLTRLLGRMRCVETEAELERHDRALTKDGMLSANGGTRRMRPVPVGHFVLGVQVSSADLAELRAEARQAHETLTAANLLLNLSRNARDSNARTRLEVTLDGFSAAMTAHEAALSKEAAAKESAGEDLPEHLQELQLQVDAARARSVQAQAEHHEVGQRITKLQADQDYVQRDLNDATAKLEQLQGQAADAKSDQDFDPEMATVRLAIAYQRGAALRAEAVEELQAHATKTGATIEKHVGEIASEFTEFINRHSIALVEERSDWRKAAVWVKGHIHLLRHSTLGEYDAQAKTAREAAERAFESDVKYSLREALRRVEREIRDLNAILDRCPPFTNGERYHFSARTDEQHRALYNLVMHQAADGESSSLFSDGDVRSKLVQLMESAEHGTDKGNNPLEDYRLFYQFDLEIRVDGKVVDLLSKRMGVASNGEHRVPFYVIAGAALATAYRIKPGEQHRGAGVMILDEAFYGIDAQNTVVTAEFLKSLGLQLIMAGPDSDTSKLTAVLDSYYDLTRFGPDVFVELVRIKDKARALMQSDMPERNPGLFAKRVEQLALEAR</sequence>
<dbReference type="SUPFAM" id="SSF52540">
    <property type="entry name" value="P-loop containing nucleoside triphosphate hydrolases"/>
    <property type="match status" value="1"/>
</dbReference>
<evidence type="ECO:0000313" key="3">
    <source>
        <dbReference type="EMBL" id="MEJ8850191.1"/>
    </source>
</evidence>
<dbReference type="RefSeq" id="WP_340345435.1">
    <property type="nucleotide sequence ID" value="NZ_JBBKZT010000013.1"/>
</dbReference>
<organism evidence="3 4">
    <name type="scientific">Variovorax rhizosphaerae</name>
    <dbReference type="NCBI Taxonomy" id="1836200"/>
    <lineage>
        <taxon>Bacteria</taxon>
        <taxon>Pseudomonadati</taxon>
        <taxon>Pseudomonadota</taxon>
        <taxon>Betaproteobacteria</taxon>
        <taxon>Burkholderiales</taxon>
        <taxon>Comamonadaceae</taxon>
        <taxon>Variovorax</taxon>
    </lineage>
</organism>
<feature type="coiled-coil region" evidence="1">
    <location>
        <begin position="707"/>
        <end position="769"/>
    </location>
</feature>
<protein>
    <submittedName>
        <fullName evidence="3">SbcC/MukB-like Walker B domain-containing protein</fullName>
    </submittedName>
</protein>
<dbReference type="EMBL" id="JBBKZT010000013">
    <property type="protein sequence ID" value="MEJ8850191.1"/>
    <property type="molecule type" value="Genomic_DNA"/>
</dbReference>
<gene>
    <name evidence="3" type="ORF">WKW82_26360</name>
</gene>
<keyword evidence="1" id="KW-0175">Coiled coil</keyword>
<accession>A0ABU8WRL2</accession>
<dbReference type="Pfam" id="PF13558">
    <property type="entry name" value="SbcC_Walker_B"/>
    <property type="match status" value="1"/>
</dbReference>
<dbReference type="PANTHER" id="PTHR32182:SF0">
    <property type="entry name" value="DNA REPLICATION AND REPAIR PROTEIN RECF"/>
    <property type="match status" value="1"/>
</dbReference>
<proteinExistence type="predicted"/>
<dbReference type="Pfam" id="PF13555">
    <property type="entry name" value="AAA_29"/>
    <property type="match status" value="1"/>
</dbReference>